<dbReference type="GO" id="GO:0009341">
    <property type="term" value="C:beta-galactosidase complex"/>
    <property type="evidence" value="ECO:0007669"/>
    <property type="project" value="InterPro"/>
</dbReference>
<dbReference type="Gene3D" id="3.20.20.80">
    <property type="entry name" value="Glycosidases"/>
    <property type="match status" value="1"/>
</dbReference>
<dbReference type="PANTHER" id="PTHR46323">
    <property type="entry name" value="BETA-GALACTOSIDASE"/>
    <property type="match status" value="1"/>
</dbReference>
<dbReference type="EMBL" id="BSYO01000036">
    <property type="protein sequence ID" value="GMH29203.1"/>
    <property type="molecule type" value="Genomic_DNA"/>
</dbReference>
<evidence type="ECO:0000256" key="7">
    <source>
        <dbReference type="RuleBase" id="RU361154"/>
    </source>
</evidence>
<dbReference type="Proteomes" id="UP001279734">
    <property type="component" value="Unassembled WGS sequence"/>
</dbReference>
<dbReference type="Pfam" id="PF00703">
    <property type="entry name" value="Glyco_hydro_2"/>
    <property type="match status" value="1"/>
</dbReference>
<comment type="catalytic activity">
    <reaction evidence="1">
        <text>Hydrolysis of terminal non-reducing beta-D-galactose residues in beta-D-galactosides.</text>
        <dbReference type="EC" id="3.2.1.23"/>
    </reaction>
</comment>
<dbReference type="SUPFAM" id="SSF51445">
    <property type="entry name" value="(Trans)glycosidases"/>
    <property type="match status" value="1"/>
</dbReference>
<dbReference type="PROSITE" id="PS00608">
    <property type="entry name" value="GLYCOSYL_HYDROL_F2_2"/>
    <property type="match status" value="1"/>
</dbReference>
<dbReference type="Pfam" id="PF16353">
    <property type="entry name" value="LacZ_4"/>
    <property type="match status" value="1"/>
</dbReference>
<dbReference type="EC" id="3.2.1.23" evidence="3"/>
<dbReference type="GO" id="GO:0030246">
    <property type="term" value="F:carbohydrate binding"/>
    <property type="evidence" value="ECO:0007669"/>
    <property type="project" value="InterPro"/>
</dbReference>
<dbReference type="AlphaFoldDB" id="A0AAD3Y4T3"/>
<dbReference type="InterPro" id="IPR006103">
    <property type="entry name" value="Glyco_hydro_2_cat"/>
</dbReference>
<keyword evidence="4 7" id="KW-0378">Hydrolase</keyword>
<evidence type="ECO:0000259" key="8">
    <source>
        <dbReference type="SMART" id="SM01038"/>
    </source>
</evidence>
<dbReference type="GO" id="GO:0005990">
    <property type="term" value="P:lactose catabolic process"/>
    <property type="evidence" value="ECO:0007669"/>
    <property type="project" value="TreeGrafter"/>
</dbReference>
<dbReference type="SUPFAM" id="SSF49303">
    <property type="entry name" value="beta-Galactosidase/glucuronidase domain"/>
    <property type="match status" value="2"/>
</dbReference>
<evidence type="ECO:0000256" key="3">
    <source>
        <dbReference type="ARBA" id="ARBA00012756"/>
    </source>
</evidence>
<evidence type="ECO:0000256" key="1">
    <source>
        <dbReference type="ARBA" id="ARBA00001412"/>
    </source>
</evidence>
<sequence>MVASVNAVEVVVRSDRAAMVAHGTARVAVGVAAIAFALSPCSPAHSYRQPQLPHFRPVISSLSALPFYDGALKALISVVVVWKLSMAYLDGQAGSPLDYNHTIWQDQSFFKWRKRDAHVPLHCHESIEGSLRYWYGRSKVDFLASNVAVWDDDAVSAALDSASFWVKGLPFVRSLSGYWNFYLAHDPSSVPANFYHSDFQDSTWGSLPVPSNWEMHGYGRPIYTNIAYPFPVDPPHVPAENPTGCYRTYFQLPLEWKGRRIFLQFEAVDSAFHVWLNGVPIGYSQDSRLPAEFEITEYCHPFGSGKKNLLAVEVFTWSDGSYLEDQDHWWLSGIHRDVLLIAKPQVCIADYFFTSTMGENYAYADLQVEVKIDIPQGMSKDCVPADFTLEAGVYDVGKWYQDDASVDLLSSKVAQMELIPPAKFQFHGYMLKGKLEMPKLWSAEQPNLYTLIVILKDASGHIVDCESCQVGIRQITKAPKQLLVNGHPIVIRGVNRHEHHPRLGKTNLESCMIKDLVLMKQNNVNAVRNSHYPQHPRWYELCDLYGMYMIDEANIETHGFDYSAPLKHPTMEQSWASAMMDRVIGMVERDKNHACIISWSLGNESGYGPNHSGLAGWIRGKDLSRPLHYEGIANDPTELRPLILCEYSHAMGNSNGNIHEYWEAIDNTFGLQGGFIWDWVDQGLLKEAADGCKYWAYGGDFGDHPNDLNFCLNGITWPDRTPHPALHEVKYVYQPIKISLQEGIVEIRNTHFFENTQGLEFCWSVLGDGCALGSGIMSVPQIEPQSSYNMEWKSGPWYSTCATSLAGEIFLTITAKLLQSTRWTEAGHTVSSVQLQLPSKRKLVPYAIKAGNASLHSEIIGDSIKIFQQNIAEVNLNTQTGTIKSWKVEGICVMNRGIFPCFWRAPTDNDKGGNAESYLSKWKAAFLDDLFFLTESCSILNQTGHLIEVSVVYLGVPKAEKTSHSKELNVLLRVVITYTFYGSGDIVMECNVRPNIDLPTLPRVGVEFHLDKSMDRVKWYGKGPFECYPDRKAAAMVAIYEKTVCGMHVPYIVPGECGGRADVRWVTFQNQEDVGIYAAIYGSSPPMQMSASFYSTAELDRATHNQELVEGDDIEVHLDHKHMGLGGDDSWSPCVHDEYLVRPVPYSFSMRLHPVIAATSGHAIYESQLPGY</sequence>
<keyword evidence="5 7" id="KW-0326">Glycosidase</keyword>
<dbReference type="InterPro" id="IPR050347">
    <property type="entry name" value="Bact_Beta-galactosidase"/>
</dbReference>
<evidence type="ECO:0000256" key="6">
    <source>
        <dbReference type="ARBA" id="ARBA00032230"/>
    </source>
</evidence>
<dbReference type="Gene3D" id="2.60.120.260">
    <property type="entry name" value="Galactose-binding domain-like"/>
    <property type="match status" value="1"/>
</dbReference>
<dbReference type="InterPro" id="IPR006102">
    <property type="entry name" value="Ig-like_GH2"/>
</dbReference>
<dbReference type="InterPro" id="IPR006101">
    <property type="entry name" value="Glyco_hydro_2"/>
</dbReference>
<dbReference type="Pfam" id="PF02836">
    <property type="entry name" value="Glyco_hydro_2_C"/>
    <property type="match status" value="2"/>
</dbReference>
<protein>
    <recommendedName>
        <fullName evidence="3">beta-galactosidase</fullName>
        <ecNumber evidence="3">3.2.1.23</ecNumber>
    </recommendedName>
    <alternativeName>
        <fullName evidence="6">Lactase</fullName>
    </alternativeName>
</protein>
<dbReference type="PANTHER" id="PTHR46323:SF2">
    <property type="entry name" value="BETA-GALACTOSIDASE"/>
    <property type="match status" value="1"/>
</dbReference>
<dbReference type="Pfam" id="PF02929">
    <property type="entry name" value="Bgal_small_N"/>
    <property type="match status" value="1"/>
</dbReference>
<dbReference type="InterPro" id="IPR013783">
    <property type="entry name" value="Ig-like_fold"/>
</dbReference>
<evidence type="ECO:0000313" key="9">
    <source>
        <dbReference type="EMBL" id="GMH29203.1"/>
    </source>
</evidence>
<reference evidence="9" key="1">
    <citation type="submission" date="2023-05" db="EMBL/GenBank/DDBJ databases">
        <title>Nepenthes gracilis genome sequencing.</title>
        <authorList>
            <person name="Fukushima K."/>
        </authorList>
    </citation>
    <scope>NUCLEOTIDE SEQUENCE</scope>
    <source>
        <strain evidence="9">SING2019-196</strain>
    </source>
</reference>
<dbReference type="FunFam" id="2.70.98.10:FF:000017">
    <property type="entry name" value="Glycoside hydrolase family 2 protein"/>
    <property type="match status" value="1"/>
</dbReference>
<dbReference type="InterPro" id="IPR017853">
    <property type="entry name" value="GH"/>
</dbReference>
<gene>
    <name evidence="9" type="ORF">Nepgr_031046</name>
</gene>
<dbReference type="InterPro" id="IPR014718">
    <property type="entry name" value="GH-type_carb-bd"/>
</dbReference>
<evidence type="ECO:0000256" key="5">
    <source>
        <dbReference type="ARBA" id="ARBA00023295"/>
    </source>
</evidence>
<name>A0AAD3Y4T3_NEPGR</name>
<dbReference type="Gene3D" id="2.70.98.10">
    <property type="match status" value="1"/>
</dbReference>
<evidence type="ECO:0000256" key="2">
    <source>
        <dbReference type="ARBA" id="ARBA00007401"/>
    </source>
</evidence>
<dbReference type="InterPro" id="IPR023230">
    <property type="entry name" value="Glyco_hydro_2_CS"/>
</dbReference>
<keyword evidence="10" id="KW-1185">Reference proteome</keyword>
<dbReference type="SUPFAM" id="SSF49785">
    <property type="entry name" value="Galactose-binding domain-like"/>
    <property type="match status" value="1"/>
</dbReference>
<dbReference type="InterPro" id="IPR004199">
    <property type="entry name" value="B-gal_small/dom_5"/>
</dbReference>
<proteinExistence type="inferred from homology"/>
<dbReference type="SUPFAM" id="SSF74650">
    <property type="entry name" value="Galactose mutarotase-like"/>
    <property type="match status" value="1"/>
</dbReference>
<feature type="domain" description="Beta galactosidase small chain/" evidence="8">
    <location>
        <begin position="870"/>
        <end position="1153"/>
    </location>
</feature>
<dbReference type="PRINTS" id="PR00132">
    <property type="entry name" value="GLHYDRLASE2"/>
</dbReference>
<dbReference type="PROSITE" id="PS00719">
    <property type="entry name" value="GLYCOSYL_HYDROL_F2_1"/>
    <property type="match status" value="1"/>
</dbReference>
<dbReference type="SMART" id="SM01038">
    <property type="entry name" value="Bgal_small_N"/>
    <property type="match status" value="1"/>
</dbReference>
<dbReference type="InterPro" id="IPR008979">
    <property type="entry name" value="Galactose-bd-like_sf"/>
</dbReference>
<dbReference type="InterPro" id="IPR036156">
    <property type="entry name" value="Beta-gal/glucu_dom_sf"/>
</dbReference>
<organism evidence="9 10">
    <name type="scientific">Nepenthes gracilis</name>
    <name type="common">Slender pitcher plant</name>
    <dbReference type="NCBI Taxonomy" id="150966"/>
    <lineage>
        <taxon>Eukaryota</taxon>
        <taxon>Viridiplantae</taxon>
        <taxon>Streptophyta</taxon>
        <taxon>Embryophyta</taxon>
        <taxon>Tracheophyta</taxon>
        <taxon>Spermatophyta</taxon>
        <taxon>Magnoliopsida</taxon>
        <taxon>eudicotyledons</taxon>
        <taxon>Gunneridae</taxon>
        <taxon>Pentapetalae</taxon>
        <taxon>Caryophyllales</taxon>
        <taxon>Nepenthaceae</taxon>
        <taxon>Nepenthes</taxon>
    </lineage>
</organism>
<dbReference type="GO" id="GO:0004565">
    <property type="term" value="F:beta-galactosidase activity"/>
    <property type="evidence" value="ECO:0007669"/>
    <property type="project" value="UniProtKB-EC"/>
</dbReference>
<dbReference type="InterPro" id="IPR023232">
    <property type="entry name" value="Glyco_hydro_2_AS"/>
</dbReference>
<dbReference type="InterPro" id="IPR006104">
    <property type="entry name" value="Glyco_hydro_2_N"/>
</dbReference>
<dbReference type="Pfam" id="PF02837">
    <property type="entry name" value="Glyco_hydro_2_N"/>
    <property type="match status" value="1"/>
</dbReference>
<dbReference type="InterPro" id="IPR032312">
    <property type="entry name" value="LacZ_4"/>
</dbReference>
<comment type="similarity">
    <text evidence="2 7">Belongs to the glycosyl hydrolase 2 family.</text>
</comment>
<evidence type="ECO:0000313" key="10">
    <source>
        <dbReference type="Proteomes" id="UP001279734"/>
    </source>
</evidence>
<dbReference type="InterPro" id="IPR011013">
    <property type="entry name" value="Gal_mutarotase_sf_dom"/>
</dbReference>
<dbReference type="Gene3D" id="2.60.40.10">
    <property type="entry name" value="Immunoglobulins"/>
    <property type="match status" value="2"/>
</dbReference>
<comment type="caution">
    <text evidence="9">The sequence shown here is derived from an EMBL/GenBank/DDBJ whole genome shotgun (WGS) entry which is preliminary data.</text>
</comment>
<accession>A0AAD3Y4T3</accession>
<evidence type="ECO:0000256" key="4">
    <source>
        <dbReference type="ARBA" id="ARBA00022801"/>
    </source>
</evidence>